<dbReference type="OrthoDB" id="6264499at2"/>
<evidence type="ECO:0000313" key="2">
    <source>
        <dbReference type="Proteomes" id="UP000619743"/>
    </source>
</evidence>
<organism evidence="1 2">
    <name type="scientific">Neiella marina</name>
    <dbReference type="NCBI Taxonomy" id="508461"/>
    <lineage>
        <taxon>Bacteria</taxon>
        <taxon>Pseudomonadati</taxon>
        <taxon>Pseudomonadota</taxon>
        <taxon>Gammaproteobacteria</taxon>
        <taxon>Alteromonadales</taxon>
        <taxon>Echinimonadaceae</taxon>
        <taxon>Neiella</taxon>
    </lineage>
</organism>
<dbReference type="AlphaFoldDB" id="A0A8J2U2M5"/>
<proteinExistence type="predicted"/>
<protein>
    <submittedName>
        <fullName evidence="1">Uncharacterized protein</fullName>
    </submittedName>
</protein>
<comment type="caution">
    <text evidence="1">The sequence shown here is derived from an EMBL/GenBank/DDBJ whole genome shotgun (WGS) entry which is preliminary data.</text>
</comment>
<accession>A0A8J2U2M5</accession>
<dbReference type="Proteomes" id="UP000619743">
    <property type="component" value="Unassembled WGS sequence"/>
</dbReference>
<sequence>MDNIQRINTDAISTNTSSVLLTTGSLSMGLEQYIKSAYNPLKSAASRSILDSSNKANKLYALDSWLANNPANFVRSRSETLILHDLQQTQFAHPEQYCLIPFVDKLAFTIDLTEEQLEDLKEAILSSISNTEINIVGRGPASVLPNNKEHYKYHIRFTVGDNQSQIILYSGLSETTQQVRPHQRLCKIVLNPARFSSLQLALFFQLMKSCGAFDYAKVMAEANVTTIDTALDLVGYPPCLLLWDKPKVEIIDIWHNQADGQVELGTAILGATDGSHSKAYNKTTQLLLKANYPFTLLKGFNGNDINITRFERHYKTNGGKAIIIDTLEKTPYILSDTQFYSPTLLRELNKKQRKFVRQYGFVYWLHVIAKEQTRQAVLELMPLYQLHVNHQPLMRSQIQVLEQLKGIILTPCNYL</sequence>
<gene>
    <name evidence="1" type="ORF">GCM10011369_05950</name>
</gene>
<dbReference type="RefSeq" id="WP_087504453.1">
    <property type="nucleotide sequence ID" value="NZ_NGNS01000002.1"/>
</dbReference>
<keyword evidence="2" id="KW-1185">Reference proteome</keyword>
<evidence type="ECO:0000313" key="1">
    <source>
        <dbReference type="EMBL" id="GGA67128.1"/>
    </source>
</evidence>
<name>A0A8J2U2M5_9GAMM</name>
<reference evidence="2" key="1">
    <citation type="journal article" date="2019" name="Int. J. Syst. Evol. Microbiol.">
        <title>The Global Catalogue of Microorganisms (GCM) 10K type strain sequencing project: providing services to taxonomists for standard genome sequencing and annotation.</title>
        <authorList>
            <consortium name="The Broad Institute Genomics Platform"/>
            <consortium name="The Broad Institute Genome Sequencing Center for Infectious Disease"/>
            <person name="Wu L."/>
            <person name="Ma J."/>
        </authorList>
    </citation>
    <scope>NUCLEOTIDE SEQUENCE [LARGE SCALE GENOMIC DNA]</scope>
    <source>
        <strain evidence="2">CGMCC 1.10130</strain>
    </source>
</reference>
<dbReference type="EMBL" id="BMDX01000002">
    <property type="protein sequence ID" value="GGA67128.1"/>
    <property type="molecule type" value="Genomic_DNA"/>
</dbReference>